<dbReference type="AlphaFoldDB" id="U1NBD9"/>
<evidence type="ECO:0000256" key="1">
    <source>
        <dbReference type="SAM" id="MobiDB-lite"/>
    </source>
</evidence>
<evidence type="ECO:0000313" key="3">
    <source>
        <dbReference type="Proteomes" id="UP000030710"/>
    </source>
</evidence>
<dbReference type="Proteomes" id="UP000030710">
    <property type="component" value="Unassembled WGS sequence"/>
</dbReference>
<gene>
    <name evidence="2" type="ORF">J07HQW2_00372</name>
</gene>
<feature type="region of interest" description="Disordered" evidence="1">
    <location>
        <begin position="1"/>
        <end position="29"/>
    </location>
</feature>
<accession>U1NBD9</accession>
<organism evidence="2 3">
    <name type="scientific">Haloquadratum walsbyi J07HQW2</name>
    <dbReference type="NCBI Taxonomy" id="1238425"/>
    <lineage>
        <taxon>Archaea</taxon>
        <taxon>Methanobacteriati</taxon>
        <taxon>Methanobacteriota</taxon>
        <taxon>Stenosarchaea group</taxon>
        <taxon>Halobacteria</taxon>
        <taxon>Halobacteriales</taxon>
        <taxon>Haloferacaceae</taxon>
        <taxon>Haloquadratum</taxon>
    </lineage>
</organism>
<protein>
    <submittedName>
        <fullName evidence="2">Uncharacterized protein</fullName>
    </submittedName>
</protein>
<name>U1NBD9_9EURY</name>
<evidence type="ECO:0000313" key="2">
    <source>
        <dbReference type="EMBL" id="ERG93938.1"/>
    </source>
</evidence>
<dbReference type="EMBL" id="KE356561">
    <property type="protein sequence ID" value="ERG93938.1"/>
    <property type="molecule type" value="Genomic_DNA"/>
</dbReference>
<dbReference type="HOGENOM" id="CLU_3411384_0_0_2"/>
<proteinExistence type="predicted"/>
<reference evidence="2 3" key="1">
    <citation type="journal article" date="2013" name="PLoS ONE">
        <title>Assembly-driven community genomics of a hypersaline microbial ecosystem.</title>
        <authorList>
            <person name="Podell S."/>
            <person name="Ugalde J.A."/>
            <person name="Narasingarao P."/>
            <person name="Banfield J.F."/>
            <person name="Heidelberg K.B."/>
            <person name="Allen E.E."/>
        </authorList>
    </citation>
    <scope>NUCLEOTIDE SEQUENCE [LARGE SCALE GENOMIC DNA]</scope>
    <source>
        <strain evidence="3">J07HQW2</strain>
    </source>
</reference>
<sequence>MRRANQETDTGDVITPGARGVMQLHRDRD</sequence>
<feature type="non-terminal residue" evidence="2">
    <location>
        <position position="29"/>
    </location>
</feature>